<keyword evidence="6" id="KW-1185">Reference proteome</keyword>
<evidence type="ECO:0000313" key="6">
    <source>
        <dbReference type="Proteomes" id="UP000284605"/>
    </source>
</evidence>
<dbReference type="AlphaFoldDB" id="A0A418W8I9"/>
<reference evidence="5 6" key="1">
    <citation type="submission" date="2018-09" db="EMBL/GenBank/DDBJ databases">
        <authorList>
            <person name="Zhu H."/>
        </authorList>
    </citation>
    <scope>NUCLEOTIDE SEQUENCE [LARGE SCALE GENOMIC DNA]</scope>
    <source>
        <strain evidence="5 6">K1W22B-8</strain>
    </source>
</reference>
<comment type="caution">
    <text evidence="5">The sequence shown here is derived from an EMBL/GenBank/DDBJ whole genome shotgun (WGS) entry which is preliminary data.</text>
</comment>
<gene>
    <name evidence="5" type="ORF">D3874_04135</name>
</gene>
<organism evidence="5 6">
    <name type="scientific">Oleomonas cavernae</name>
    <dbReference type="NCBI Taxonomy" id="2320859"/>
    <lineage>
        <taxon>Bacteria</taxon>
        <taxon>Pseudomonadati</taxon>
        <taxon>Pseudomonadota</taxon>
        <taxon>Alphaproteobacteria</taxon>
        <taxon>Acetobacterales</taxon>
        <taxon>Acetobacteraceae</taxon>
        <taxon>Oleomonas</taxon>
    </lineage>
</organism>
<dbReference type="CDD" id="cd03443">
    <property type="entry name" value="PaaI_thioesterase"/>
    <property type="match status" value="1"/>
</dbReference>
<dbReference type="InterPro" id="IPR006683">
    <property type="entry name" value="Thioestr_dom"/>
</dbReference>
<feature type="region of interest" description="Disordered" evidence="3">
    <location>
        <begin position="1"/>
        <end position="22"/>
    </location>
</feature>
<dbReference type="Pfam" id="PF03061">
    <property type="entry name" value="4HBT"/>
    <property type="match status" value="1"/>
</dbReference>
<dbReference type="InterPro" id="IPR029069">
    <property type="entry name" value="HotDog_dom_sf"/>
</dbReference>
<name>A0A418W8I9_9PROT</name>
<evidence type="ECO:0000256" key="3">
    <source>
        <dbReference type="SAM" id="MobiDB-lite"/>
    </source>
</evidence>
<dbReference type="SUPFAM" id="SSF54637">
    <property type="entry name" value="Thioesterase/thiol ester dehydrase-isomerase"/>
    <property type="match status" value="1"/>
</dbReference>
<sequence length="191" mass="20556">MSPDPMAHATSRKGAGDLAPAPERQDMNAIVDIITQDLPDDPPHGFRPIPIDGGFAQVFGTVYGRIDGARLLLGFRCGRRHLNPSGNCHGGALASFADLQAFGAQHAIGYDTHIEPTINLDIDYLAPVRPGDWVEAETTVLKTTGRMLFSSMLAKVDLSPVFHAKAIFRLHHRADPTGLARLAWLTSPAGT</sequence>
<accession>A0A418W8I9</accession>
<dbReference type="PANTHER" id="PTHR21660:SF1">
    <property type="entry name" value="ACYL-COENZYME A THIOESTERASE 13"/>
    <property type="match status" value="1"/>
</dbReference>
<comment type="similarity">
    <text evidence="1">Belongs to the thioesterase PaaI family.</text>
</comment>
<dbReference type="GO" id="GO:0047617">
    <property type="term" value="F:fatty acyl-CoA hydrolase activity"/>
    <property type="evidence" value="ECO:0007669"/>
    <property type="project" value="InterPro"/>
</dbReference>
<protein>
    <submittedName>
        <fullName evidence="5">PaaI family thioesterase</fullName>
    </submittedName>
</protein>
<keyword evidence="2" id="KW-0378">Hydrolase</keyword>
<dbReference type="Gene3D" id="3.10.129.10">
    <property type="entry name" value="Hotdog Thioesterase"/>
    <property type="match status" value="1"/>
</dbReference>
<dbReference type="Proteomes" id="UP000284605">
    <property type="component" value="Unassembled WGS sequence"/>
</dbReference>
<proteinExistence type="inferred from homology"/>
<dbReference type="InterPro" id="IPR003736">
    <property type="entry name" value="PAAI_dom"/>
</dbReference>
<feature type="domain" description="Thioesterase" evidence="4">
    <location>
        <begin position="86"/>
        <end position="149"/>
    </location>
</feature>
<evidence type="ECO:0000256" key="1">
    <source>
        <dbReference type="ARBA" id="ARBA00008324"/>
    </source>
</evidence>
<evidence type="ECO:0000256" key="2">
    <source>
        <dbReference type="ARBA" id="ARBA00022801"/>
    </source>
</evidence>
<evidence type="ECO:0000313" key="5">
    <source>
        <dbReference type="EMBL" id="RJF86315.1"/>
    </source>
</evidence>
<evidence type="ECO:0000259" key="4">
    <source>
        <dbReference type="Pfam" id="PF03061"/>
    </source>
</evidence>
<dbReference type="NCBIfam" id="TIGR00369">
    <property type="entry name" value="unchar_dom_1"/>
    <property type="match status" value="1"/>
</dbReference>
<dbReference type="EMBL" id="QYUK01000011">
    <property type="protein sequence ID" value="RJF86315.1"/>
    <property type="molecule type" value="Genomic_DNA"/>
</dbReference>
<dbReference type="PANTHER" id="PTHR21660">
    <property type="entry name" value="THIOESTERASE SUPERFAMILY MEMBER-RELATED"/>
    <property type="match status" value="1"/>
</dbReference>
<dbReference type="InterPro" id="IPR039298">
    <property type="entry name" value="ACOT13"/>
</dbReference>